<dbReference type="AlphaFoldDB" id="A0A1X9U594"/>
<dbReference type="PIRSF" id="PIRSF029594">
    <property type="entry name" value="UCP029594"/>
    <property type="match status" value="1"/>
</dbReference>
<sequence length="341" mass="37574">MKTMRIWFGCSMGLAVSMIFGWSYGFFAALLPMFVLVQADRWSTPLHVQLVLGIVWVTVQVSLLVGFFQPYPLLMTMAVAIMMLFKCVAMQHKSTYLFGFTGLLIGSILLNFASYNFFDIEEFSINLWMCGLATAPITALAYFLFPEPECATPQPVTVNNEVTKDEYGMVRQAAMGWTVAMVAYLVFQFGDLSDSLSAQASIFIVLTPMTLIGSMGAAKIRIIGTFLGCCAGMIIQLGLYTWIDNGLLFWMAYTIAAGFFCVWLAQGSIKSSIAFSAMSALSVPLTTSLVPEQKDAFFSILYRFSSIVVAVILTSIAIWATHIVLQKLIPTVSQNTEEPTS</sequence>
<accession>A0A1X9U594</accession>
<protein>
    <submittedName>
        <fullName evidence="1">DUF2955 domain-containing protein</fullName>
    </submittedName>
</protein>
<evidence type="ECO:0000313" key="1">
    <source>
        <dbReference type="EMBL" id="NVP01540.1"/>
    </source>
</evidence>
<dbReference type="KEGG" id="pds:CAY62_15735"/>
<dbReference type="Proteomes" id="UP000533429">
    <property type="component" value="Unassembled WGS sequence"/>
</dbReference>
<dbReference type="EMBL" id="JABXOR010000948">
    <property type="protein sequence ID" value="NVP01540.1"/>
    <property type="molecule type" value="Genomic_DNA"/>
</dbReference>
<gene>
    <name evidence="1" type="ORF">HWA77_15100</name>
</gene>
<evidence type="ECO:0000313" key="2">
    <source>
        <dbReference type="Proteomes" id="UP000533429"/>
    </source>
</evidence>
<dbReference type="InterPro" id="IPR016926">
    <property type="entry name" value="UCP029594"/>
</dbReference>
<dbReference type="Pfam" id="PF11168">
    <property type="entry name" value="DUF2955"/>
    <property type="match status" value="1"/>
</dbReference>
<comment type="caution">
    <text evidence="1">The sequence shown here is derived from an EMBL/GenBank/DDBJ whole genome shotgun (WGS) entry which is preliminary data.</text>
</comment>
<name>A0A1X9U594_PHODD</name>
<dbReference type="RefSeq" id="WP_069530510.1">
    <property type="nucleotide sequence ID" value="NZ_CP021152.1"/>
</dbReference>
<dbReference type="InterPro" id="IPR022604">
    <property type="entry name" value="DUF2955"/>
</dbReference>
<organism evidence="1 2">
    <name type="scientific">Photobacterium damselae subsp. damselae</name>
    <name type="common">Listonella damsela</name>
    <dbReference type="NCBI Taxonomy" id="85581"/>
    <lineage>
        <taxon>Bacteria</taxon>
        <taxon>Pseudomonadati</taxon>
        <taxon>Pseudomonadota</taxon>
        <taxon>Gammaproteobacteria</taxon>
        <taxon>Vibrionales</taxon>
        <taxon>Vibrionaceae</taxon>
        <taxon>Photobacterium</taxon>
    </lineage>
</organism>
<reference evidence="1 2" key="1">
    <citation type="submission" date="2020-06" db="EMBL/GenBank/DDBJ databases">
        <title>Photobacterium damselae subsp. damselae comparative genomics.</title>
        <authorList>
            <person name="Osorio C.R."/>
        </authorList>
    </citation>
    <scope>NUCLEOTIDE SEQUENCE [LARGE SCALE GENOMIC DNA]</scope>
    <source>
        <strain evidence="1 2">TW250/03</strain>
    </source>
</reference>
<proteinExistence type="predicted"/>